<reference evidence="4 5" key="1">
    <citation type="submission" date="2020-08" db="EMBL/GenBank/DDBJ databases">
        <authorList>
            <person name="Hejnol A."/>
        </authorList>
    </citation>
    <scope>NUCLEOTIDE SEQUENCE [LARGE SCALE GENOMIC DNA]</scope>
</reference>
<accession>A0A7I8W9R3</accession>
<feature type="binding site" evidence="1">
    <location>
        <begin position="105"/>
        <end position="112"/>
    </location>
    <ligand>
        <name>GTP</name>
        <dbReference type="ChEBI" id="CHEBI:37565"/>
    </ligand>
</feature>
<dbReference type="GO" id="GO:0046872">
    <property type="term" value="F:metal ion binding"/>
    <property type="evidence" value="ECO:0007669"/>
    <property type="project" value="UniProtKB-KW"/>
</dbReference>
<name>A0A7I8W9R3_9ANNE</name>
<keyword evidence="5" id="KW-1185">Reference proteome</keyword>
<dbReference type="PANTHER" id="PTHR10229:SF0">
    <property type="entry name" value="GTP-BINDING PROTEIN 6-RELATED"/>
    <property type="match status" value="1"/>
</dbReference>
<sequence>MLTPPQLQYLTERFNRRVFDRYQIILKIFQAHARTKEAKLQISLAQIPLLRAKLNCGIEDIDISYEQLSEKEARIRKSLERIKNHRRFIKKERVKREIPNVAVIGYTNAGKTSLIKALTRNTKLQPENKLFATIDVTTHPCQLTNNINVLLTDTVGFISDIPTTLVEPFSATLEDINTADAIIHVRDISHPDTDYQKLNVEKTLLKLNVSEKVRSNLIEVCNKEDLLSEDEREKIKETQTRILTSVSNGNGLKCLSNVIGKVILKTTDRSLKRFRLKNGGAIYRYLSSENLIIDTKVDEDNCDKLIITTALTDRQLSMLNSKFRRETITK</sequence>
<evidence type="ECO:0000313" key="5">
    <source>
        <dbReference type="Proteomes" id="UP000549394"/>
    </source>
</evidence>
<dbReference type="InterPro" id="IPR016496">
    <property type="entry name" value="GTPase_HflX"/>
</dbReference>
<dbReference type="PIRSF" id="PIRSF006809">
    <property type="entry name" value="GTP-binding_hflX_prd"/>
    <property type="match status" value="1"/>
</dbReference>
<dbReference type="InterPro" id="IPR030394">
    <property type="entry name" value="G_HFLX_dom"/>
</dbReference>
<dbReference type="Gene3D" id="3.40.50.300">
    <property type="entry name" value="P-loop containing nucleotide triphosphate hydrolases"/>
    <property type="match status" value="1"/>
</dbReference>
<feature type="binding site" evidence="1">
    <location>
        <begin position="153"/>
        <end position="156"/>
    </location>
    <ligand>
        <name>GTP</name>
        <dbReference type="ChEBI" id="CHEBI:37565"/>
    </ligand>
</feature>
<dbReference type="GO" id="GO:0005525">
    <property type="term" value="F:GTP binding"/>
    <property type="evidence" value="ECO:0007669"/>
    <property type="project" value="UniProtKB-KW"/>
</dbReference>
<dbReference type="Gene3D" id="3.40.50.11060">
    <property type="entry name" value="GTPase HflX, N-terminal domain"/>
    <property type="match status" value="1"/>
</dbReference>
<dbReference type="FunFam" id="3.40.50.300:FF:000886">
    <property type="entry name" value="Putative GTP-binding protein 6"/>
    <property type="match status" value="1"/>
</dbReference>
<evidence type="ECO:0000256" key="1">
    <source>
        <dbReference type="PIRSR" id="PIRSR006809-1"/>
    </source>
</evidence>
<dbReference type="Pfam" id="PF01926">
    <property type="entry name" value="MMR_HSR1"/>
    <property type="match status" value="1"/>
</dbReference>
<feature type="binding site" evidence="1">
    <location>
        <begin position="222"/>
        <end position="225"/>
    </location>
    <ligand>
        <name>GTP</name>
        <dbReference type="ChEBI" id="CHEBI:37565"/>
    </ligand>
</feature>
<dbReference type="GO" id="GO:0005737">
    <property type="term" value="C:cytoplasm"/>
    <property type="evidence" value="ECO:0007669"/>
    <property type="project" value="TreeGrafter"/>
</dbReference>
<dbReference type="PANTHER" id="PTHR10229">
    <property type="entry name" value="GTP-BINDING PROTEIN HFLX"/>
    <property type="match status" value="1"/>
</dbReference>
<proteinExistence type="predicted"/>
<dbReference type="EMBL" id="CAJFCJ010000024">
    <property type="protein sequence ID" value="CAD5124882.1"/>
    <property type="molecule type" value="Genomic_DNA"/>
</dbReference>
<protein>
    <submittedName>
        <fullName evidence="4">DgyrCDS13135</fullName>
    </submittedName>
</protein>
<keyword evidence="1" id="KW-0342">GTP-binding</keyword>
<keyword evidence="2" id="KW-0479">Metal-binding</keyword>
<feature type="binding site" evidence="1">
    <location>
        <begin position="131"/>
        <end position="135"/>
    </location>
    <ligand>
        <name>GTP</name>
        <dbReference type="ChEBI" id="CHEBI:37565"/>
    </ligand>
</feature>
<comment type="cofactor">
    <cofactor evidence="2">
        <name>Mg(2+)</name>
        <dbReference type="ChEBI" id="CHEBI:18420"/>
    </cofactor>
</comment>
<dbReference type="CDD" id="cd01878">
    <property type="entry name" value="HflX"/>
    <property type="match status" value="1"/>
</dbReference>
<dbReference type="InterPro" id="IPR027417">
    <property type="entry name" value="P-loop_NTPase"/>
</dbReference>
<evidence type="ECO:0000313" key="4">
    <source>
        <dbReference type="EMBL" id="CAD5124882.1"/>
    </source>
</evidence>
<dbReference type="SUPFAM" id="SSF52540">
    <property type="entry name" value="P-loop containing nucleoside triphosphate hydrolases"/>
    <property type="match status" value="1"/>
</dbReference>
<evidence type="ECO:0000256" key="2">
    <source>
        <dbReference type="PIRSR" id="PIRSR006809-2"/>
    </source>
</evidence>
<dbReference type="OrthoDB" id="10268034at2759"/>
<gene>
    <name evidence="4" type="ORF">DGYR_LOCUS12356</name>
</gene>
<keyword evidence="2" id="KW-0460">Magnesium</keyword>
<dbReference type="GO" id="GO:0043022">
    <property type="term" value="F:ribosome binding"/>
    <property type="evidence" value="ECO:0007669"/>
    <property type="project" value="TreeGrafter"/>
</dbReference>
<dbReference type="AlphaFoldDB" id="A0A7I8W9R3"/>
<dbReference type="InterPro" id="IPR042108">
    <property type="entry name" value="GTPase_HflX_N_sf"/>
</dbReference>
<dbReference type="PRINTS" id="PR00326">
    <property type="entry name" value="GTP1OBG"/>
</dbReference>
<dbReference type="PROSITE" id="PS51705">
    <property type="entry name" value="G_HFLX"/>
    <property type="match status" value="1"/>
</dbReference>
<comment type="caution">
    <text evidence="4">The sequence shown here is derived from an EMBL/GenBank/DDBJ whole genome shotgun (WGS) entry which is preliminary data.</text>
</comment>
<organism evidence="4 5">
    <name type="scientific">Dimorphilus gyrociliatus</name>
    <dbReference type="NCBI Taxonomy" id="2664684"/>
    <lineage>
        <taxon>Eukaryota</taxon>
        <taxon>Metazoa</taxon>
        <taxon>Spiralia</taxon>
        <taxon>Lophotrochozoa</taxon>
        <taxon>Annelida</taxon>
        <taxon>Polychaeta</taxon>
        <taxon>Polychaeta incertae sedis</taxon>
        <taxon>Dinophilidae</taxon>
        <taxon>Dimorphilus</taxon>
    </lineage>
</organism>
<dbReference type="InterPro" id="IPR006073">
    <property type="entry name" value="GTP-bd"/>
</dbReference>
<feature type="binding site" evidence="2">
    <location>
        <position position="112"/>
    </location>
    <ligand>
        <name>Mg(2+)</name>
        <dbReference type="ChEBI" id="CHEBI:18420"/>
    </ligand>
</feature>
<feature type="domain" description="Hflx-type G" evidence="3">
    <location>
        <begin position="99"/>
        <end position="267"/>
    </location>
</feature>
<dbReference type="Proteomes" id="UP000549394">
    <property type="component" value="Unassembled WGS sequence"/>
</dbReference>
<keyword evidence="1" id="KW-0547">Nucleotide-binding</keyword>
<feature type="binding site" evidence="2">
    <location>
        <position position="133"/>
    </location>
    <ligand>
        <name>Mg(2+)</name>
        <dbReference type="ChEBI" id="CHEBI:18420"/>
    </ligand>
</feature>
<evidence type="ECO:0000259" key="3">
    <source>
        <dbReference type="PROSITE" id="PS51705"/>
    </source>
</evidence>